<dbReference type="CDD" id="cd06183">
    <property type="entry name" value="cyt_b5_reduct_like"/>
    <property type="match status" value="1"/>
</dbReference>
<evidence type="ECO:0000256" key="5">
    <source>
        <dbReference type="ARBA" id="ARBA00022787"/>
    </source>
</evidence>
<feature type="binding site" evidence="10">
    <location>
        <position position="288"/>
    </location>
    <ligand>
        <name>FAD</name>
        <dbReference type="ChEBI" id="CHEBI:57692"/>
    </ligand>
</feature>
<evidence type="ECO:0000256" key="11">
    <source>
        <dbReference type="SAM" id="MobiDB-lite"/>
    </source>
</evidence>
<evidence type="ECO:0000256" key="4">
    <source>
        <dbReference type="ARBA" id="ARBA00022630"/>
    </source>
</evidence>
<comment type="subcellular location">
    <subcellularLocation>
        <location evidence="2">Mitochondrion outer membrane</location>
    </subcellularLocation>
</comment>
<dbReference type="InterPro" id="IPR017927">
    <property type="entry name" value="FAD-bd_FR_type"/>
</dbReference>
<evidence type="ECO:0000256" key="9">
    <source>
        <dbReference type="ARBA" id="ARBA00023136"/>
    </source>
</evidence>
<feature type="compositionally biased region" description="Basic and acidic residues" evidence="11">
    <location>
        <begin position="475"/>
        <end position="486"/>
    </location>
</feature>
<dbReference type="InterPro" id="IPR017938">
    <property type="entry name" value="Riboflavin_synthase-like_b-brl"/>
</dbReference>
<comment type="cofactor">
    <cofactor evidence="1 10">
        <name>FAD</name>
        <dbReference type="ChEBI" id="CHEBI:57692"/>
    </cofactor>
</comment>
<gene>
    <name evidence="13" type="ORF">KGF56_003855</name>
</gene>
<evidence type="ECO:0000256" key="3">
    <source>
        <dbReference type="ARBA" id="ARBA00006105"/>
    </source>
</evidence>
<keyword evidence="4 10" id="KW-0285">Flavoprotein</keyword>
<dbReference type="InterPro" id="IPR039261">
    <property type="entry name" value="FNR_nucleotide-bd"/>
</dbReference>
<dbReference type="InterPro" id="IPR008333">
    <property type="entry name" value="Cbr1-like_FAD-bd_dom"/>
</dbReference>
<name>A0AAI9SUQ9_9ASCO</name>
<keyword evidence="6 10" id="KW-0274">FAD</keyword>
<feature type="compositionally biased region" description="Basic and acidic residues" evidence="11">
    <location>
        <begin position="42"/>
        <end position="59"/>
    </location>
</feature>
<evidence type="ECO:0000256" key="8">
    <source>
        <dbReference type="ARBA" id="ARBA00023128"/>
    </source>
</evidence>
<comment type="caution">
    <text evidence="13">The sequence shown here is derived from an EMBL/GenBank/DDBJ whole genome shotgun (WGS) entry which is preliminary data.</text>
</comment>
<dbReference type="GO" id="GO:0005741">
    <property type="term" value="C:mitochondrial outer membrane"/>
    <property type="evidence" value="ECO:0007669"/>
    <property type="project" value="UniProtKB-SubCell"/>
</dbReference>
<proteinExistence type="inferred from homology"/>
<feature type="region of interest" description="Disordered" evidence="11">
    <location>
        <begin position="462"/>
        <end position="486"/>
    </location>
</feature>
<keyword evidence="14" id="KW-1185">Reference proteome</keyword>
<evidence type="ECO:0000256" key="10">
    <source>
        <dbReference type="PIRSR" id="PIRSR601834-1"/>
    </source>
</evidence>
<dbReference type="Gene3D" id="2.40.30.10">
    <property type="entry name" value="Translation factors"/>
    <property type="match status" value="1"/>
</dbReference>
<feature type="domain" description="FAD-binding FR-type" evidence="12">
    <location>
        <begin position="173"/>
        <end position="312"/>
    </location>
</feature>
<organism evidence="13 14">
    <name type="scientific">Candida oxycetoniae</name>
    <dbReference type="NCBI Taxonomy" id="497107"/>
    <lineage>
        <taxon>Eukaryota</taxon>
        <taxon>Fungi</taxon>
        <taxon>Dikarya</taxon>
        <taxon>Ascomycota</taxon>
        <taxon>Saccharomycotina</taxon>
        <taxon>Pichiomycetes</taxon>
        <taxon>Debaryomycetaceae</taxon>
        <taxon>Candida/Lodderomyces clade</taxon>
        <taxon>Candida</taxon>
    </lineage>
</organism>
<dbReference type="Pfam" id="PF00970">
    <property type="entry name" value="FAD_binding_6"/>
    <property type="match status" value="1"/>
</dbReference>
<sequence length="558" mass="64324">MLSTRIATATSFQPLSRRGFLQGLLRGQIRLHSQKSQGENPQEEKDSQGLSKKSDADDDNRLSQEFKIKHTTSKSAPAPMENNGIEKLMKKSNKPYIPKLQHQRLSFEYPDLPKEDSDFVNLFNKPKTVSRWTRYIPKILTVIVAAWAAYTVKVWYLDENEEGEDSNELLDVNEFHKFIVTHKEKIDDDHYIIEVTPKYDKWKYSFATNPDKKSFWDGDRIWSVEIKQPDINVVRSYTPLPLYYLKSEYTRSGDKKPLLKVLDPSVDELDRCGTMCFYVKRYKQGEVSRYITDLDVGDEMEIRGPQVEYKFPYHPLKKLHQRPIFKDLASKVEPDNLIEATKKDHNIPDVDNLNFYAAGTGIAPILQVLFSKNPYMGYVNLHYSAQKPGELGILKRFLLFLDKLDRIKIYYHFDTQPTTILNEKDIESPSEPNYYSPKRFEEVTSNMTSEEALKVRLQVMDGKGGENEDNQDNNAKSDKVSKRIRSAEERGVRYETALQQAAVTSKENKKPAALAIVCGPDGFVEYVAGQKDLVNREQGEVRGLLGSKNWNNSNVYKL</sequence>
<dbReference type="Gene3D" id="3.40.50.80">
    <property type="entry name" value="Nucleotide-binding domain of ferredoxin-NADP reductase (FNR) module"/>
    <property type="match status" value="1"/>
</dbReference>
<dbReference type="PANTHER" id="PTHR19370">
    <property type="entry name" value="NADH-CYTOCHROME B5 REDUCTASE"/>
    <property type="match status" value="1"/>
</dbReference>
<dbReference type="Proteomes" id="UP001202479">
    <property type="component" value="Unassembled WGS sequence"/>
</dbReference>
<evidence type="ECO:0000256" key="2">
    <source>
        <dbReference type="ARBA" id="ARBA00004294"/>
    </source>
</evidence>
<dbReference type="RefSeq" id="XP_049179014.1">
    <property type="nucleotide sequence ID" value="XM_049325232.1"/>
</dbReference>
<evidence type="ECO:0000256" key="7">
    <source>
        <dbReference type="ARBA" id="ARBA00023002"/>
    </source>
</evidence>
<feature type="binding site" evidence="10">
    <location>
        <position position="280"/>
    </location>
    <ligand>
        <name>FAD</name>
        <dbReference type="ChEBI" id="CHEBI:57692"/>
    </ligand>
</feature>
<dbReference type="EMBL" id="JAHUZD010000128">
    <property type="protein sequence ID" value="KAI3403267.2"/>
    <property type="molecule type" value="Genomic_DNA"/>
</dbReference>
<keyword evidence="8" id="KW-0496">Mitochondrion</keyword>
<dbReference type="GO" id="GO:0016491">
    <property type="term" value="F:oxidoreductase activity"/>
    <property type="evidence" value="ECO:0007669"/>
    <property type="project" value="UniProtKB-KW"/>
</dbReference>
<evidence type="ECO:0000313" key="13">
    <source>
        <dbReference type="EMBL" id="KAI3403267.2"/>
    </source>
</evidence>
<feature type="binding site" evidence="10">
    <location>
        <position position="287"/>
    </location>
    <ligand>
        <name>FAD</name>
        <dbReference type="ChEBI" id="CHEBI:57692"/>
    </ligand>
</feature>
<evidence type="ECO:0000256" key="6">
    <source>
        <dbReference type="ARBA" id="ARBA00022827"/>
    </source>
</evidence>
<keyword evidence="7" id="KW-0560">Oxidoreductase</keyword>
<dbReference type="PROSITE" id="PS51384">
    <property type="entry name" value="FAD_FR"/>
    <property type="match status" value="1"/>
</dbReference>
<feature type="region of interest" description="Disordered" evidence="11">
    <location>
        <begin position="32"/>
        <end position="59"/>
    </location>
</feature>
<reference evidence="13" key="1">
    <citation type="journal article" date="2022" name="DNA Res.">
        <title>Genome analysis of five recently described species of the CUG-Ser clade uncovers Candida theae as a new hybrid lineage with pathogenic potential in the Candida parapsilosis species complex.</title>
        <authorList>
            <person name="Mixao V."/>
            <person name="Del Olmo V."/>
            <person name="Hegedusova E."/>
            <person name="Saus E."/>
            <person name="Pryszcz L."/>
            <person name="Cillingova A."/>
            <person name="Nosek J."/>
            <person name="Gabaldon T."/>
        </authorList>
    </citation>
    <scope>NUCLEOTIDE SEQUENCE</scope>
    <source>
        <strain evidence="13">CBS 10844</strain>
    </source>
</reference>
<keyword evidence="9" id="KW-0472">Membrane</keyword>
<keyword evidence="5" id="KW-1000">Mitochondrion outer membrane</keyword>
<accession>A0AAI9SUQ9</accession>
<evidence type="ECO:0000256" key="1">
    <source>
        <dbReference type="ARBA" id="ARBA00001974"/>
    </source>
</evidence>
<comment type="similarity">
    <text evidence="3">Belongs to the flavoprotein pyridine nucleotide cytochrome reductase family.</text>
</comment>
<dbReference type="SUPFAM" id="SSF63380">
    <property type="entry name" value="Riboflavin synthase domain-like"/>
    <property type="match status" value="1"/>
</dbReference>
<dbReference type="PANTHER" id="PTHR19370:SF189">
    <property type="entry name" value="CYTOCHROME C MITOCHONDRIAL IMPORT FACTOR CYC2"/>
    <property type="match status" value="1"/>
</dbReference>
<dbReference type="AlphaFoldDB" id="A0AAI9SUQ9"/>
<dbReference type="InterPro" id="IPR001834">
    <property type="entry name" value="CBR-like"/>
</dbReference>
<dbReference type="SUPFAM" id="SSF52343">
    <property type="entry name" value="Ferredoxin reductase-like, C-terminal NADP-linked domain"/>
    <property type="match status" value="1"/>
</dbReference>
<protein>
    <submittedName>
        <fullName evidence="13">CYC2</fullName>
    </submittedName>
</protein>
<dbReference type="GeneID" id="73381470"/>
<evidence type="ECO:0000313" key="14">
    <source>
        <dbReference type="Proteomes" id="UP001202479"/>
    </source>
</evidence>
<evidence type="ECO:0000259" key="12">
    <source>
        <dbReference type="PROSITE" id="PS51384"/>
    </source>
</evidence>